<dbReference type="CDD" id="cd00093">
    <property type="entry name" value="HTH_XRE"/>
    <property type="match status" value="1"/>
</dbReference>
<keyword evidence="7" id="KW-1185">Reference proteome</keyword>
<dbReference type="SUPFAM" id="SSF48498">
    <property type="entry name" value="Tetracyclin repressor-like, C-terminal domain"/>
    <property type="match status" value="1"/>
</dbReference>
<proteinExistence type="predicted"/>
<organism evidence="6 7">
    <name type="scientific">Paenibacillus hunanensis</name>
    <dbReference type="NCBI Taxonomy" id="539262"/>
    <lineage>
        <taxon>Bacteria</taxon>
        <taxon>Bacillati</taxon>
        <taxon>Bacillota</taxon>
        <taxon>Bacilli</taxon>
        <taxon>Bacillales</taxon>
        <taxon>Paenibacillaceae</taxon>
        <taxon>Paenibacillus</taxon>
    </lineage>
</organism>
<evidence type="ECO:0000256" key="3">
    <source>
        <dbReference type="ARBA" id="ARBA00023163"/>
    </source>
</evidence>
<dbReference type="PROSITE" id="PS50977">
    <property type="entry name" value="HTH_TETR_2"/>
    <property type="match status" value="1"/>
</dbReference>
<dbReference type="RefSeq" id="WP_188775680.1">
    <property type="nucleotide sequence ID" value="NZ_BMMB01000005.1"/>
</dbReference>
<keyword evidence="1" id="KW-0805">Transcription regulation</keyword>
<accession>A0ABU1J3M3</accession>
<dbReference type="Gene3D" id="1.10.10.60">
    <property type="entry name" value="Homeodomain-like"/>
    <property type="match status" value="1"/>
</dbReference>
<dbReference type="PANTHER" id="PTHR30055:SF148">
    <property type="entry name" value="TETR-FAMILY TRANSCRIPTIONAL REGULATOR"/>
    <property type="match status" value="1"/>
</dbReference>
<dbReference type="Gene3D" id="1.10.357.10">
    <property type="entry name" value="Tetracycline Repressor, domain 2"/>
    <property type="match status" value="1"/>
</dbReference>
<dbReference type="Proteomes" id="UP001185028">
    <property type="component" value="Unassembled WGS sequence"/>
</dbReference>
<dbReference type="Pfam" id="PF16859">
    <property type="entry name" value="TetR_C_11"/>
    <property type="match status" value="1"/>
</dbReference>
<dbReference type="EMBL" id="JAVDQH010000021">
    <property type="protein sequence ID" value="MDR6246051.1"/>
    <property type="molecule type" value="Genomic_DNA"/>
</dbReference>
<dbReference type="PANTHER" id="PTHR30055">
    <property type="entry name" value="HTH-TYPE TRANSCRIPTIONAL REGULATOR RUTR"/>
    <property type="match status" value="1"/>
</dbReference>
<feature type="DNA-binding region" description="H-T-H motif" evidence="4">
    <location>
        <begin position="37"/>
        <end position="56"/>
    </location>
</feature>
<dbReference type="InterPro" id="IPR009057">
    <property type="entry name" value="Homeodomain-like_sf"/>
</dbReference>
<sequence length="195" mass="22638">MEGTKRKPGRPPSQKARTAIFKATMELLLEHGLRKMTIDKVAEHAGVSKATIYRWWSDKVQLSMEAFVYHVQIEGTIMNTGNIVDDYIDWFCKLHRFYSSPEGRVLAQIMAESQSRQEMLLPFQERLRAMLYDKCMIIWNRALERGELDDTIDAMLTIELLHSPSSYRMLSNQPPLDDEATAKMIRLLFQGIKKQ</sequence>
<evidence type="ECO:0000256" key="1">
    <source>
        <dbReference type="ARBA" id="ARBA00023015"/>
    </source>
</evidence>
<evidence type="ECO:0000313" key="7">
    <source>
        <dbReference type="Proteomes" id="UP001185028"/>
    </source>
</evidence>
<dbReference type="Pfam" id="PF00440">
    <property type="entry name" value="TetR_N"/>
    <property type="match status" value="1"/>
</dbReference>
<name>A0ABU1J3M3_9BACL</name>
<dbReference type="InterPro" id="IPR011075">
    <property type="entry name" value="TetR_C"/>
</dbReference>
<evidence type="ECO:0000256" key="4">
    <source>
        <dbReference type="PROSITE-ProRule" id="PRU00335"/>
    </source>
</evidence>
<feature type="domain" description="HTH tetR-type" evidence="5">
    <location>
        <begin position="14"/>
        <end position="74"/>
    </location>
</feature>
<reference evidence="6 7" key="1">
    <citation type="submission" date="2023-07" db="EMBL/GenBank/DDBJ databases">
        <title>Genomic Encyclopedia of Type Strains, Phase IV (KMG-IV): sequencing the most valuable type-strain genomes for metagenomic binning, comparative biology and taxonomic classification.</title>
        <authorList>
            <person name="Goeker M."/>
        </authorList>
    </citation>
    <scope>NUCLEOTIDE SEQUENCE [LARGE SCALE GENOMIC DNA]</scope>
    <source>
        <strain evidence="6 7">DSM 22170</strain>
    </source>
</reference>
<protein>
    <submittedName>
        <fullName evidence="6">AcrR family transcriptional regulator</fullName>
    </submittedName>
</protein>
<keyword evidence="2 4" id="KW-0238">DNA-binding</keyword>
<evidence type="ECO:0000259" key="5">
    <source>
        <dbReference type="PROSITE" id="PS50977"/>
    </source>
</evidence>
<gene>
    <name evidence="6" type="ORF">JOC58_003970</name>
</gene>
<dbReference type="InterPro" id="IPR036271">
    <property type="entry name" value="Tet_transcr_reg_TetR-rel_C_sf"/>
</dbReference>
<dbReference type="InterPro" id="IPR001387">
    <property type="entry name" value="Cro/C1-type_HTH"/>
</dbReference>
<evidence type="ECO:0000256" key="2">
    <source>
        <dbReference type="ARBA" id="ARBA00023125"/>
    </source>
</evidence>
<dbReference type="InterPro" id="IPR001647">
    <property type="entry name" value="HTH_TetR"/>
</dbReference>
<evidence type="ECO:0000313" key="6">
    <source>
        <dbReference type="EMBL" id="MDR6246051.1"/>
    </source>
</evidence>
<dbReference type="InterPro" id="IPR050109">
    <property type="entry name" value="HTH-type_TetR-like_transc_reg"/>
</dbReference>
<dbReference type="SUPFAM" id="SSF46689">
    <property type="entry name" value="Homeodomain-like"/>
    <property type="match status" value="1"/>
</dbReference>
<comment type="caution">
    <text evidence="6">The sequence shown here is derived from an EMBL/GenBank/DDBJ whole genome shotgun (WGS) entry which is preliminary data.</text>
</comment>
<keyword evidence="3" id="KW-0804">Transcription</keyword>
<dbReference type="PRINTS" id="PR00455">
    <property type="entry name" value="HTHTETR"/>
</dbReference>